<feature type="domain" description="BPTI/Kunitz inhibitor" evidence="10">
    <location>
        <begin position="356"/>
        <end position="409"/>
    </location>
</feature>
<dbReference type="InterPro" id="IPR036880">
    <property type="entry name" value="Kunitz_BPTI_sf"/>
</dbReference>
<dbReference type="EMBL" id="JACASF010000018">
    <property type="protein sequence ID" value="KAF6420167.1"/>
    <property type="molecule type" value="Genomic_DNA"/>
</dbReference>
<dbReference type="GO" id="GO:0031012">
    <property type="term" value="C:extracellular matrix"/>
    <property type="evidence" value="ECO:0007669"/>
    <property type="project" value="TreeGrafter"/>
</dbReference>
<keyword evidence="5" id="KW-0732">Signal</keyword>
<dbReference type="PROSITE" id="PS00280">
    <property type="entry name" value="BPTI_KUNITZ_1"/>
    <property type="match status" value="1"/>
</dbReference>
<evidence type="ECO:0000256" key="5">
    <source>
        <dbReference type="ARBA" id="ARBA00022729"/>
    </source>
</evidence>
<organism evidence="11 12">
    <name type="scientific">Molossus molossus</name>
    <name type="common">Pallas' mastiff bat</name>
    <name type="synonym">Vespertilio molossus</name>
    <dbReference type="NCBI Taxonomy" id="27622"/>
    <lineage>
        <taxon>Eukaryota</taxon>
        <taxon>Metazoa</taxon>
        <taxon>Chordata</taxon>
        <taxon>Craniata</taxon>
        <taxon>Vertebrata</taxon>
        <taxon>Euteleostomi</taxon>
        <taxon>Mammalia</taxon>
        <taxon>Eutheria</taxon>
        <taxon>Laurasiatheria</taxon>
        <taxon>Chiroptera</taxon>
        <taxon>Yangochiroptera</taxon>
        <taxon>Molossidae</taxon>
        <taxon>Molossus</taxon>
    </lineage>
</organism>
<evidence type="ECO:0000256" key="8">
    <source>
        <dbReference type="ARBA" id="ARBA00023278"/>
    </source>
</evidence>
<keyword evidence="2" id="KW-0964">Secreted</keyword>
<dbReference type="GO" id="GO:0004867">
    <property type="term" value="F:serine-type endopeptidase inhibitor activity"/>
    <property type="evidence" value="ECO:0007669"/>
    <property type="project" value="UniProtKB-KW"/>
</dbReference>
<dbReference type="AlphaFoldDB" id="A0A7J8DAF8"/>
<dbReference type="SMART" id="SM00131">
    <property type="entry name" value="KU"/>
    <property type="match status" value="1"/>
</dbReference>
<evidence type="ECO:0000313" key="11">
    <source>
        <dbReference type="EMBL" id="KAF6420167.1"/>
    </source>
</evidence>
<dbReference type="PANTHER" id="PTHR24023:SF1082">
    <property type="entry name" value="COLLAGEN TRIPLE HELIX REPEAT"/>
    <property type="match status" value="1"/>
</dbReference>
<dbReference type="Pfam" id="PF00014">
    <property type="entry name" value="Kunitz_BPTI"/>
    <property type="match status" value="1"/>
</dbReference>
<keyword evidence="12" id="KW-1185">Reference proteome</keyword>
<dbReference type="PRINTS" id="PR00759">
    <property type="entry name" value="BASICPTASE"/>
</dbReference>
<dbReference type="CDD" id="cd22627">
    <property type="entry name" value="Kunitz_collagen_alpha1_VII"/>
    <property type="match status" value="1"/>
</dbReference>
<feature type="region of interest" description="Disordered" evidence="9">
    <location>
        <begin position="1"/>
        <end position="262"/>
    </location>
</feature>
<dbReference type="GO" id="GO:0005581">
    <property type="term" value="C:collagen trimer"/>
    <property type="evidence" value="ECO:0007669"/>
    <property type="project" value="UniProtKB-KW"/>
</dbReference>
<reference evidence="11 12" key="1">
    <citation type="journal article" date="2020" name="Nature">
        <title>Six reference-quality genomes reveal evolution of bat adaptations.</title>
        <authorList>
            <person name="Jebb D."/>
            <person name="Huang Z."/>
            <person name="Pippel M."/>
            <person name="Hughes G.M."/>
            <person name="Lavrichenko K."/>
            <person name="Devanna P."/>
            <person name="Winkler S."/>
            <person name="Jermiin L.S."/>
            <person name="Skirmuntt E.C."/>
            <person name="Katzourakis A."/>
            <person name="Burkitt-Gray L."/>
            <person name="Ray D.A."/>
            <person name="Sullivan K.A.M."/>
            <person name="Roscito J.G."/>
            <person name="Kirilenko B.M."/>
            <person name="Davalos L.M."/>
            <person name="Corthals A.P."/>
            <person name="Power M.L."/>
            <person name="Jones G."/>
            <person name="Ransome R.D."/>
            <person name="Dechmann D.K.N."/>
            <person name="Locatelli A.G."/>
            <person name="Puechmaille S.J."/>
            <person name="Fedrigo O."/>
            <person name="Jarvis E.D."/>
            <person name="Hiller M."/>
            <person name="Vernes S.C."/>
            <person name="Myers E.W."/>
            <person name="Teeling E.C."/>
        </authorList>
    </citation>
    <scope>NUCLEOTIDE SEQUENCE [LARGE SCALE GENOMIC DNA]</scope>
    <source>
        <strain evidence="11">MMolMol1</strain>
        <tissue evidence="11">Muscle</tissue>
    </source>
</reference>
<name>A0A7J8DAF8_MOLMO</name>
<dbReference type="Pfam" id="PF01391">
    <property type="entry name" value="Collagen"/>
    <property type="match status" value="1"/>
</dbReference>
<gene>
    <name evidence="11" type="ORF">HJG59_003172</name>
</gene>
<feature type="compositionally biased region" description="Low complexity" evidence="9">
    <location>
        <begin position="126"/>
        <end position="135"/>
    </location>
</feature>
<feature type="region of interest" description="Disordered" evidence="9">
    <location>
        <begin position="315"/>
        <end position="335"/>
    </location>
</feature>
<keyword evidence="8" id="KW-0379">Hydroxylation</keyword>
<keyword evidence="11" id="KW-0176">Collagen</keyword>
<keyword evidence="6" id="KW-0722">Serine protease inhibitor</keyword>
<feature type="compositionally biased region" description="Low complexity" evidence="9">
    <location>
        <begin position="65"/>
        <end position="81"/>
    </location>
</feature>
<dbReference type="InterPro" id="IPR050149">
    <property type="entry name" value="Collagen_superfamily"/>
</dbReference>
<keyword evidence="3" id="KW-0272">Extracellular matrix</keyword>
<evidence type="ECO:0000313" key="12">
    <source>
        <dbReference type="Proteomes" id="UP000550707"/>
    </source>
</evidence>
<keyword evidence="4" id="KW-0646">Protease inhibitor</keyword>
<protein>
    <submittedName>
        <fullName evidence="11">Collagen type VII alpha 1 chain</fullName>
    </submittedName>
</protein>
<dbReference type="PANTHER" id="PTHR24023">
    <property type="entry name" value="COLLAGEN ALPHA"/>
    <property type="match status" value="1"/>
</dbReference>
<comment type="caution">
    <text evidence="11">The sequence shown here is derived from an EMBL/GenBank/DDBJ whole genome shotgun (WGS) entry which is preliminary data.</text>
</comment>
<dbReference type="InterPro" id="IPR002223">
    <property type="entry name" value="Kunitz_BPTI"/>
</dbReference>
<dbReference type="SUPFAM" id="SSF57362">
    <property type="entry name" value="BPTI-like"/>
    <property type="match status" value="1"/>
</dbReference>
<evidence type="ECO:0000256" key="3">
    <source>
        <dbReference type="ARBA" id="ARBA00022530"/>
    </source>
</evidence>
<comment type="subcellular location">
    <subcellularLocation>
        <location evidence="1">Secreted</location>
        <location evidence="1">Extracellular space</location>
        <location evidence="1">Extracellular matrix</location>
    </subcellularLocation>
</comment>
<evidence type="ECO:0000256" key="7">
    <source>
        <dbReference type="ARBA" id="ARBA00023157"/>
    </source>
</evidence>
<dbReference type="PROSITE" id="PS50279">
    <property type="entry name" value="BPTI_KUNITZ_2"/>
    <property type="match status" value="1"/>
</dbReference>
<evidence type="ECO:0000256" key="6">
    <source>
        <dbReference type="ARBA" id="ARBA00022900"/>
    </source>
</evidence>
<accession>A0A7J8DAF8</accession>
<dbReference type="InterPro" id="IPR020901">
    <property type="entry name" value="Prtase_inh_Kunz-CS"/>
</dbReference>
<evidence type="ECO:0000256" key="4">
    <source>
        <dbReference type="ARBA" id="ARBA00022690"/>
    </source>
</evidence>
<dbReference type="FunFam" id="4.10.410.10:FF:000019">
    <property type="entry name" value="collagen alpha-1(VII) chain"/>
    <property type="match status" value="1"/>
</dbReference>
<evidence type="ECO:0000259" key="10">
    <source>
        <dbReference type="PROSITE" id="PS50279"/>
    </source>
</evidence>
<dbReference type="Gene3D" id="4.10.410.10">
    <property type="entry name" value="Pancreatic trypsin inhibitor Kunitz domain"/>
    <property type="match status" value="1"/>
</dbReference>
<feature type="compositionally biased region" description="Low complexity" evidence="9">
    <location>
        <begin position="229"/>
        <end position="242"/>
    </location>
</feature>
<sequence length="424" mass="42576">MGPQGGVGVALDRSAPAGRSPAGSKPPSWPAADCVPLRSLPQGAKGEPGDKGSAGLLGARGLTGPKGEPGAIGIPGEPGSPGRDGVPGIRGDKGDRGFTGSRGLKGEQGVKGACGLDGEKGEKGEAGAPGRPGLAGRKGDMGEPGMPGQSGPPGKEGLIGPKGDRGFDGQSGPKGDQGEKGERGPPGIGGLPGPRGNDGASGPPGPPGSVGPKGSEGLQGQKGERGPPGESVVGASGAPGVPGERGEQGRPGPAGPRGEKGAAALTEDDIRSFVRQEMSQHCACQGQFLASGSRPLPSYAADAASHQRHPVPVLRLSHAEEEDRVPPEDDEYEDAEYSVEEDYQGPEAPWDGDDPCSLPLDEGSCTAYTLRWYHRAVAGGTEACHPFVYGGCGGNANRFGTREACERRCLPRVVQSQGTGALQS</sequence>
<dbReference type="Proteomes" id="UP000550707">
    <property type="component" value="Unassembled WGS sequence"/>
</dbReference>
<keyword evidence="7" id="KW-1015">Disulfide bond</keyword>
<dbReference type="InterPro" id="IPR008160">
    <property type="entry name" value="Collagen"/>
</dbReference>
<feature type="compositionally biased region" description="Basic and acidic residues" evidence="9">
    <location>
        <begin position="317"/>
        <end position="327"/>
    </location>
</feature>
<feature type="compositionally biased region" description="Gly residues" evidence="9">
    <location>
        <begin position="184"/>
        <end position="193"/>
    </location>
</feature>
<proteinExistence type="predicted"/>
<dbReference type="Gene3D" id="1.20.5.320">
    <property type="entry name" value="6-Phosphogluconate Dehydrogenase, domain 3"/>
    <property type="match status" value="1"/>
</dbReference>
<dbReference type="GO" id="GO:0005615">
    <property type="term" value="C:extracellular space"/>
    <property type="evidence" value="ECO:0007669"/>
    <property type="project" value="TreeGrafter"/>
</dbReference>
<evidence type="ECO:0000256" key="9">
    <source>
        <dbReference type="SAM" id="MobiDB-lite"/>
    </source>
</evidence>
<evidence type="ECO:0000256" key="1">
    <source>
        <dbReference type="ARBA" id="ARBA00004498"/>
    </source>
</evidence>
<evidence type="ECO:0000256" key="2">
    <source>
        <dbReference type="ARBA" id="ARBA00022525"/>
    </source>
</evidence>